<accession>A0ABS1KV97</accession>
<feature type="transmembrane region" description="Helical" evidence="10">
    <location>
        <begin position="20"/>
        <end position="37"/>
    </location>
</feature>
<evidence type="ECO:0000256" key="6">
    <source>
        <dbReference type="ARBA" id="ARBA00022475"/>
    </source>
</evidence>
<evidence type="ECO:0000256" key="1">
    <source>
        <dbReference type="ARBA" id="ARBA00002672"/>
    </source>
</evidence>
<dbReference type="EMBL" id="JAERRB010000006">
    <property type="protein sequence ID" value="MBL0743384.1"/>
    <property type="molecule type" value="Genomic_DNA"/>
</dbReference>
<protein>
    <recommendedName>
        <fullName evidence="4">Nicotinamide riboside transporter PnuC</fullName>
    </recommendedName>
</protein>
<keyword evidence="5" id="KW-0813">Transport</keyword>
<comment type="subcellular location">
    <subcellularLocation>
        <location evidence="2">Cell membrane</location>
        <topology evidence="2">Multi-pass membrane protein</topology>
    </subcellularLocation>
</comment>
<comment type="caution">
    <text evidence="11">The sequence shown here is derived from an EMBL/GenBank/DDBJ whole genome shotgun (WGS) entry which is preliminary data.</text>
</comment>
<evidence type="ECO:0000256" key="10">
    <source>
        <dbReference type="SAM" id="Phobius"/>
    </source>
</evidence>
<sequence length="225" mass="26097">MPMNFFDIQNIFFTVLGYPLSYLEFFGVVSGLVAVWLSAKANLLSWPVGIVNVALSFFLYYQVQLYPDMFLQVFFFVTNILGWWRWANPKPGEEDRKRELQVSFLGRKQFVVLCVVGVLGTAALGTMAARLHEWFPLVFALPSAFPYVDSFILVMSIVTTFFMIQKKVESWIVWIIVDIIATYLYFVKDIMFYSLMYFVFTALAGFGLWNWMREYKLLAAAKTTT</sequence>
<feature type="transmembrane region" description="Helical" evidence="10">
    <location>
        <begin position="192"/>
        <end position="212"/>
    </location>
</feature>
<dbReference type="PANTHER" id="PTHR36122">
    <property type="entry name" value="NICOTINAMIDE RIBOSIDE TRANSPORTER PNUC"/>
    <property type="match status" value="1"/>
</dbReference>
<evidence type="ECO:0000313" key="11">
    <source>
        <dbReference type="EMBL" id="MBL0743384.1"/>
    </source>
</evidence>
<gene>
    <name evidence="11" type="ORF">JI741_19280</name>
</gene>
<evidence type="ECO:0000256" key="5">
    <source>
        <dbReference type="ARBA" id="ARBA00022448"/>
    </source>
</evidence>
<feature type="transmembrane region" description="Helical" evidence="10">
    <location>
        <begin position="144"/>
        <end position="164"/>
    </location>
</feature>
<dbReference type="Pfam" id="PF04973">
    <property type="entry name" value="NMN_transporter"/>
    <property type="match status" value="1"/>
</dbReference>
<dbReference type="Proteomes" id="UP000613030">
    <property type="component" value="Unassembled WGS sequence"/>
</dbReference>
<evidence type="ECO:0000256" key="9">
    <source>
        <dbReference type="ARBA" id="ARBA00023136"/>
    </source>
</evidence>
<keyword evidence="9 10" id="KW-0472">Membrane</keyword>
<dbReference type="InterPro" id="IPR006419">
    <property type="entry name" value="NMN_transpt_PnuC"/>
</dbReference>
<reference evidence="11 12" key="1">
    <citation type="submission" date="2021-01" db="EMBL/GenBank/DDBJ databases">
        <title>Chryseolinea sp. Jin1 Genome sequencing and assembly.</title>
        <authorList>
            <person name="Kim I."/>
        </authorList>
    </citation>
    <scope>NUCLEOTIDE SEQUENCE [LARGE SCALE GENOMIC DNA]</scope>
    <source>
        <strain evidence="11 12">Jin1</strain>
    </source>
</reference>
<evidence type="ECO:0000256" key="2">
    <source>
        <dbReference type="ARBA" id="ARBA00004651"/>
    </source>
</evidence>
<evidence type="ECO:0000256" key="7">
    <source>
        <dbReference type="ARBA" id="ARBA00022692"/>
    </source>
</evidence>
<evidence type="ECO:0000313" key="12">
    <source>
        <dbReference type="Proteomes" id="UP000613030"/>
    </source>
</evidence>
<feature type="transmembrane region" description="Helical" evidence="10">
    <location>
        <begin position="44"/>
        <end position="63"/>
    </location>
</feature>
<proteinExistence type="inferred from homology"/>
<evidence type="ECO:0000256" key="8">
    <source>
        <dbReference type="ARBA" id="ARBA00022989"/>
    </source>
</evidence>
<keyword evidence="7 10" id="KW-0812">Transmembrane</keyword>
<keyword evidence="8 10" id="KW-1133">Transmembrane helix</keyword>
<dbReference type="PANTHER" id="PTHR36122:SF2">
    <property type="entry name" value="NICOTINAMIDE RIBOSIDE TRANSPORTER PNUC"/>
    <property type="match status" value="1"/>
</dbReference>
<organism evidence="11 12">
    <name type="scientific">Chryseolinea lacunae</name>
    <dbReference type="NCBI Taxonomy" id="2801331"/>
    <lineage>
        <taxon>Bacteria</taxon>
        <taxon>Pseudomonadati</taxon>
        <taxon>Bacteroidota</taxon>
        <taxon>Cytophagia</taxon>
        <taxon>Cytophagales</taxon>
        <taxon>Fulvivirgaceae</taxon>
        <taxon>Chryseolinea</taxon>
    </lineage>
</organism>
<evidence type="ECO:0000256" key="4">
    <source>
        <dbReference type="ARBA" id="ARBA00017522"/>
    </source>
</evidence>
<dbReference type="NCBIfam" id="TIGR01528">
    <property type="entry name" value="NMN_trans_PnuC"/>
    <property type="match status" value="1"/>
</dbReference>
<keyword evidence="12" id="KW-1185">Reference proteome</keyword>
<comment type="similarity">
    <text evidence="3">Belongs to the nicotinamide ribonucleoside (NR) uptake permease (TC 4.B.1) family.</text>
</comment>
<feature type="transmembrane region" description="Helical" evidence="10">
    <location>
        <begin position="69"/>
        <end position="88"/>
    </location>
</feature>
<feature type="transmembrane region" description="Helical" evidence="10">
    <location>
        <begin position="109"/>
        <end position="132"/>
    </location>
</feature>
<comment type="function">
    <text evidence="1">Required for nicotinamide riboside transport across the inner membrane.</text>
</comment>
<evidence type="ECO:0000256" key="3">
    <source>
        <dbReference type="ARBA" id="ARBA00006669"/>
    </source>
</evidence>
<feature type="transmembrane region" description="Helical" evidence="10">
    <location>
        <begin position="171"/>
        <end position="186"/>
    </location>
</feature>
<name>A0ABS1KV97_9BACT</name>
<keyword evidence="6" id="KW-1003">Cell membrane</keyword>